<keyword evidence="3" id="KW-1185">Reference proteome</keyword>
<protein>
    <submittedName>
        <fullName evidence="2">Helix-turn-helix transcriptional regulator</fullName>
    </submittedName>
</protein>
<reference evidence="2 3" key="1">
    <citation type="submission" date="2019-04" db="EMBL/GenBank/DDBJ databases">
        <authorList>
            <person name="Hwang J.C."/>
        </authorList>
    </citation>
    <scope>NUCLEOTIDE SEQUENCE [LARGE SCALE GENOMIC DNA]</scope>
    <source>
        <strain evidence="2 3">IMCC35002</strain>
    </source>
</reference>
<dbReference type="GO" id="GO:0003677">
    <property type="term" value="F:DNA binding"/>
    <property type="evidence" value="ECO:0007669"/>
    <property type="project" value="InterPro"/>
</dbReference>
<dbReference type="SMART" id="SM00530">
    <property type="entry name" value="HTH_XRE"/>
    <property type="match status" value="1"/>
</dbReference>
<accession>A0A4U1BW75</accession>
<proteinExistence type="predicted"/>
<organism evidence="2 3">
    <name type="scientific">Ferrimonas aestuarii</name>
    <dbReference type="NCBI Taxonomy" id="2569539"/>
    <lineage>
        <taxon>Bacteria</taxon>
        <taxon>Pseudomonadati</taxon>
        <taxon>Pseudomonadota</taxon>
        <taxon>Gammaproteobacteria</taxon>
        <taxon>Alteromonadales</taxon>
        <taxon>Ferrimonadaceae</taxon>
        <taxon>Ferrimonas</taxon>
    </lineage>
</organism>
<dbReference type="EMBL" id="SWCJ01000001">
    <property type="protein sequence ID" value="TKB58694.1"/>
    <property type="molecule type" value="Genomic_DNA"/>
</dbReference>
<dbReference type="PROSITE" id="PS50943">
    <property type="entry name" value="HTH_CROC1"/>
    <property type="match status" value="1"/>
</dbReference>
<comment type="caution">
    <text evidence="2">The sequence shown here is derived from an EMBL/GenBank/DDBJ whole genome shotgun (WGS) entry which is preliminary data.</text>
</comment>
<evidence type="ECO:0000313" key="2">
    <source>
        <dbReference type="EMBL" id="TKB58694.1"/>
    </source>
</evidence>
<dbReference type="Pfam" id="PF01381">
    <property type="entry name" value="HTH_3"/>
    <property type="match status" value="1"/>
</dbReference>
<dbReference type="AlphaFoldDB" id="A0A4U1BW75"/>
<dbReference type="Gene3D" id="1.10.260.40">
    <property type="entry name" value="lambda repressor-like DNA-binding domains"/>
    <property type="match status" value="1"/>
</dbReference>
<dbReference type="OrthoDB" id="5446846at2"/>
<dbReference type="SUPFAM" id="SSF47413">
    <property type="entry name" value="lambda repressor-like DNA-binding domains"/>
    <property type="match status" value="1"/>
</dbReference>
<dbReference type="Proteomes" id="UP000305675">
    <property type="component" value="Unassembled WGS sequence"/>
</dbReference>
<dbReference type="InterPro" id="IPR001387">
    <property type="entry name" value="Cro/C1-type_HTH"/>
</dbReference>
<dbReference type="InterPro" id="IPR010982">
    <property type="entry name" value="Lambda_DNA-bd_dom_sf"/>
</dbReference>
<name>A0A4U1BW75_9GAMM</name>
<sequence length="108" mass="12338">MVLRQWSLPTWNVKPIDGVNPVSTEIDHPVINNAEYLKRLRLRAKITPAEMAEIVGVSKRQIYYIEDGTASLTIEAAQKWLDATEPNLKSFLSILFPQFLGELSAWKR</sequence>
<feature type="domain" description="HTH cro/C1-type" evidence="1">
    <location>
        <begin position="37"/>
        <end position="91"/>
    </location>
</feature>
<dbReference type="CDD" id="cd00093">
    <property type="entry name" value="HTH_XRE"/>
    <property type="match status" value="1"/>
</dbReference>
<gene>
    <name evidence="2" type="ORF">FCL42_02805</name>
</gene>
<evidence type="ECO:0000259" key="1">
    <source>
        <dbReference type="PROSITE" id="PS50943"/>
    </source>
</evidence>
<evidence type="ECO:0000313" key="3">
    <source>
        <dbReference type="Proteomes" id="UP000305675"/>
    </source>
</evidence>